<keyword evidence="3" id="KW-1185">Reference proteome</keyword>
<feature type="compositionally biased region" description="Basic and acidic residues" evidence="1">
    <location>
        <begin position="156"/>
        <end position="176"/>
    </location>
</feature>
<feature type="compositionally biased region" description="Polar residues" evidence="1">
    <location>
        <begin position="127"/>
        <end position="136"/>
    </location>
</feature>
<proteinExistence type="predicted"/>
<dbReference type="AlphaFoldDB" id="A0A9W8DNR8"/>
<protein>
    <submittedName>
        <fullName evidence="2">Uncharacterized protein</fullName>
    </submittedName>
</protein>
<dbReference type="EMBL" id="JANBPT010000879">
    <property type="protein sequence ID" value="KAJ1911930.1"/>
    <property type="molecule type" value="Genomic_DNA"/>
</dbReference>
<feature type="compositionally biased region" description="Basic and acidic residues" evidence="1">
    <location>
        <begin position="137"/>
        <end position="148"/>
    </location>
</feature>
<dbReference type="Proteomes" id="UP001150569">
    <property type="component" value="Unassembled WGS sequence"/>
</dbReference>
<sequence length="194" mass="20761">MVFGFNNSGRQGGYKSIPNQSGGGYGDSTRHPSGFGNQGGDGEYSCRSPGYGPQTGNRIVNSSDQGYGGVQYSSNQDYMSGAQYDSGQGDGLSNNYHSSEGQYDNGPYHHNLLGNDGRSRHRADDTFGSNQGSYGRSHSDAFESGQRDEYDDDDCDDHKGFSPHADRSDGRGLGDRLMDKVTNALSSGGGYGRF</sequence>
<accession>A0A9W8DNR8</accession>
<gene>
    <name evidence="2" type="ORF">IWQ60_009904</name>
</gene>
<name>A0A9W8DNR8_9FUNG</name>
<evidence type="ECO:0000313" key="2">
    <source>
        <dbReference type="EMBL" id="KAJ1911930.1"/>
    </source>
</evidence>
<feature type="region of interest" description="Disordered" evidence="1">
    <location>
        <begin position="1"/>
        <end position="176"/>
    </location>
</feature>
<organism evidence="2 3">
    <name type="scientific">Tieghemiomyces parasiticus</name>
    <dbReference type="NCBI Taxonomy" id="78921"/>
    <lineage>
        <taxon>Eukaryota</taxon>
        <taxon>Fungi</taxon>
        <taxon>Fungi incertae sedis</taxon>
        <taxon>Zoopagomycota</taxon>
        <taxon>Kickxellomycotina</taxon>
        <taxon>Dimargaritomycetes</taxon>
        <taxon>Dimargaritales</taxon>
        <taxon>Dimargaritaceae</taxon>
        <taxon>Tieghemiomyces</taxon>
    </lineage>
</organism>
<evidence type="ECO:0000256" key="1">
    <source>
        <dbReference type="SAM" id="MobiDB-lite"/>
    </source>
</evidence>
<feature type="compositionally biased region" description="Polar residues" evidence="1">
    <location>
        <begin position="54"/>
        <end position="102"/>
    </location>
</feature>
<evidence type="ECO:0000313" key="3">
    <source>
        <dbReference type="Proteomes" id="UP001150569"/>
    </source>
</evidence>
<reference evidence="2" key="1">
    <citation type="submission" date="2022-07" db="EMBL/GenBank/DDBJ databases">
        <title>Phylogenomic reconstructions and comparative analyses of Kickxellomycotina fungi.</title>
        <authorList>
            <person name="Reynolds N.K."/>
            <person name="Stajich J.E."/>
            <person name="Barry K."/>
            <person name="Grigoriev I.V."/>
            <person name="Crous P."/>
            <person name="Smith M.E."/>
        </authorList>
    </citation>
    <scope>NUCLEOTIDE SEQUENCE</scope>
    <source>
        <strain evidence="2">RSA 861</strain>
    </source>
</reference>
<comment type="caution">
    <text evidence="2">The sequence shown here is derived from an EMBL/GenBank/DDBJ whole genome shotgun (WGS) entry which is preliminary data.</text>
</comment>